<organism evidence="2 3">
    <name type="scientific">Salsuginibacillus halophilus</name>
    <dbReference type="NCBI Taxonomy" id="517424"/>
    <lineage>
        <taxon>Bacteria</taxon>
        <taxon>Bacillati</taxon>
        <taxon>Bacillota</taxon>
        <taxon>Bacilli</taxon>
        <taxon>Bacillales</taxon>
        <taxon>Bacillaceae</taxon>
        <taxon>Salsuginibacillus</taxon>
    </lineage>
</organism>
<dbReference type="AlphaFoldDB" id="A0A2P8H697"/>
<dbReference type="Proteomes" id="UP000242310">
    <property type="component" value="Unassembled WGS sequence"/>
</dbReference>
<evidence type="ECO:0000256" key="1">
    <source>
        <dbReference type="SAM" id="Coils"/>
    </source>
</evidence>
<dbReference type="Gene3D" id="1.20.5.170">
    <property type="match status" value="1"/>
</dbReference>
<reference evidence="2 3" key="1">
    <citation type="submission" date="2018-03" db="EMBL/GenBank/DDBJ databases">
        <title>Genomic Encyclopedia of Type Strains, Phase III (KMG-III): the genomes of soil and plant-associated and newly described type strains.</title>
        <authorList>
            <person name="Whitman W."/>
        </authorList>
    </citation>
    <scope>NUCLEOTIDE SEQUENCE [LARGE SCALE GENOMIC DNA]</scope>
    <source>
        <strain evidence="2 3">CGMCC 1.07653</strain>
    </source>
</reference>
<evidence type="ECO:0000313" key="2">
    <source>
        <dbReference type="EMBL" id="PSL41746.1"/>
    </source>
</evidence>
<gene>
    <name evidence="2" type="ORF">B0H94_11859</name>
</gene>
<keyword evidence="1" id="KW-0175">Coiled coil</keyword>
<sequence length="73" mass="8652">MMERAIKALQKEHKYLSGQLKSNQRDMERLQEQLDDLEQHTKECESTIFEVENLIKRLEAERDAHNGTQHDEG</sequence>
<keyword evidence="3" id="KW-1185">Reference proteome</keyword>
<comment type="caution">
    <text evidence="2">The sequence shown here is derived from an EMBL/GenBank/DDBJ whole genome shotgun (WGS) entry which is preliminary data.</text>
</comment>
<protein>
    <submittedName>
        <fullName evidence="2">Uncharacterized protein</fullName>
    </submittedName>
</protein>
<proteinExistence type="predicted"/>
<evidence type="ECO:0000313" key="3">
    <source>
        <dbReference type="Proteomes" id="UP000242310"/>
    </source>
</evidence>
<accession>A0A2P8H697</accession>
<dbReference type="EMBL" id="PYAV01000018">
    <property type="protein sequence ID" value="PSL41746.1"/>
    <property type="molecule type" value="Genomic_DNA"/>
</dbReference>
<feature type="coiled-coil region" evidence="1">
    <location>
        <begin position="20"/>
        <end position="61"/>
    </location>
</feature>
<name>A0A2P8H697_9BACI</name>